<accession>A0ABR6BWI7</accession>
<comment type="caution">
    <text evidence="1">The sequence shown here is derived from an EMBL/GenBank/DDBJ whole genome shotgun (WGS) entry which is preliminary data.</text>
</comment>
<keyword evidence="2" id="KW-1185">Reference proteome</keyword>
<dbReference type="PANTHER" id="PTHR47691">
    <property type="entry name" value="REGULATOR-RELATED"/>
    <property type="match status" value="1"/>
</dbReference>
<dbReference type="InterPro" id="IPR011990">
    <property type="entry name" value="TPR-like_helical_dom_sf"/>
</dbReference>
<organism evidence="1 2">
    <name type="scientific">Kutzneria viridogrisea</name>
    <dbReference type="NCBI Taxonomy" id="47990"/>
    <lineage>
        <taxon>Bacteria</taxon>
        <taxon>Bacillati</taxon>
        <taxon>Actinomycetota</taxon>
        <taxon>Actinomycetes</taxon>
        <taxon>Pseudonocardiales</taxon>
        <taxon>Pseudonocardiaceae</taxon>
        <taxon>Kutzneria</taxon>
    </lineage>
</organism>
<dbReference type="SMART" id="SM00028">
    <property type="entry name" value="TPR"/>
    <property type="match status" value="4"/>
</dbReference>
<dbReference type="PANTHER" id="PTHR47691:SF3">
    <property type="entry name" value="HTH-TYPE TRANSCRIPTIONAL REGULATOR RV0890C-RELATED"/>
    <property type="match status" value="1"/>
</dbReference>
<dbReference type="InterPro" id="IPR019734">
    <property type="entry name" value="TPR_rpt"/>
</dbReference>
<dbReference type="SUPFAM" id="SSF48452">
    <property type="entry name" value="TPR-like"/>
    <property type="match status" value="1"/>
</dbReference>
<dbReference type="PRINTS" id="PR00364">
    <property type="entry name" value="DISEASERSIST"/>
</dbReference>
<dbReference type="Gene3D" id="3.40.50.300">
    <property type="entry name" value="P-loop containing nucleotide triphosphate hydrolases"/>
    <property type="match status" value="1"/>
</dbReference>
<evidence type="ECO:0000313" key="2">
    <source>
        <dbReference type="Proteomes" id="UP000517916"/>
    </source>
</evidence>
<dbReference type="RefSeq" id="WP_182840291.1">
    <property type="nucleotide sequence ID" value="NZ_BAAABQ010000015.1"/>
</dbReference>
<reference evidence="1 2" key="1">
    <citation type="submission" date="2020-08" db="EMBL/GenBank/DDBJ databases">
        <title>Genomic Encyclopedia of Archaeal and Bacterial Type Strains, Phase II (KMG-II): from individual species to whole genera.</title>
        <authorList>
            <person name="Goeker M."/>
        </authorList>
    </citation>
    <scope>NUCLEOTIDE SEQUENCE [LARGE SCALE GENOMIC DNA]</scope>
    <source>
        <strain evidence="1 2">DSM 43850</strain>
    </source>
</reference>
<dbReference type="Pfam" id="PF13424">
    <property type="entry name" value="TPR_12"/>
    <property type="match status" value="1"/>
</dbReference>
<protein>
    <submittedName>
        <fullName evidence="1">Tetratricopeptide (TPR) repeat protein</fullName>
    </submittedName>
</protein>
<proteinExistence type="predicted"/>
<evidence type="ECO:0000313" key="1">
    <source>
        <dbReference type="EMBL" id="MBA8931273.1"/>
    </source>
</evidence>
<dbReference type="Proteomes" id="UP000517916">
    <property type="component" value="Unassembled WGS sequence"/>
</dbReference>
<dbReference type="EMBL" id="JACJID010000008">
    <property type="protein sequence ID" value="MBA8931273.1"/>
    <property type="molecule type" value="Genomic_DNA"/>
</dbReference>
<dbReference type="Gene3D" id="1.25.40.10">
    <property type="entry name" value="Tetratricopeptide repeat domain"/>
    <property type="match status" value="1"/>
</dbReference>
<dbReference type="InterPro" id="IPR027417">
    <property type="entry name" value="P-loop_NTPase"/>
</dbReference>
<dbReference type="SUPFAM" id="SSF52540">
    <property type="entry name" value="P-loop containing nucleoside triphosphate hydrolases"/>
    <property type="match status" value="1"/>
</dbReference>
<gene>
    <name evidence="1" type="ORF">BC739_008520</name>
</gene>
<sequence>MAEQRNETGGGVNGVHAPVTGPVVQAGVISGGVCLHHDRHHTPVPRQLPAAPRAFTGRLAELSELTGAVDRAEEDGSQVISAIAGGTGVGKTWLALHWAHAHRDRFPDGQLFVDLCGFSPGGRPKSPGEVVRGFLDALGVQPERVPADPDSQIGLYRSLVAERRMLVLLDNALDATQITPLLPGSAACTVLVTSQHHLPALRMHGAHLLRLPLLPEHEARELLVGQLGADRVGAEPEAVADLLHYCAGLPRAVGIVAARAADRPDLPLALLAEELRDASARLDAFDAGDIPTSLRTVFSCSYHALTPEAAEVFRLLGLAPGPDIGLAAAASLAALSTARTRALLRTLEVAHLVRQHQPGRYQVHDLVRLFAWEQAQLPEHRRSREQGLFRLLDFYLHTAHQADRLLDPDCQRVALGPPAPGCVPLVFGSRQAALEWFGREHANLIAAQQIAHGNGLHTHVWQIAWAMHAFHWWRGHLHDDLSVWRLALAAADHLGDPPALALANQMLANACSRLGMHEHALKHVSQALTIAEWHCDLNYRAATHHCAAGVLARCGTVQQALGHAMESLRLYRSLSHPVRQAWALAMIGAFNSQLGADKAAASACHDALALFSEHGHRTGEAATLHHLGRHAQRLGRARDALHHYERSAELARVLGTTYAQADTLASIGRIRLTLAEFGPARSALVEAMRLYRSQHRTAEADRVQQLLAGF</sequence>
<name>A0ABR6BWI7_9PSEU</name>